<evidence type="ECO:0000313" key="2">
    <source>
        <dbReference type="EMBL" id="MCC3298475.1"/>
    </source>
</evidence>
<dbReference type="InterPro" id="IPR014914">
    <property type="entry name" value="RES_dom"/>
</dbReference>
<comment type="caution">
    <text evidence="2">The sequence shown here is derived from an EMBL/GenBank/DDBJ whole genome shotgun (WGS) entry which is preliminary data.</text>
</comment>
<dbReference type="SMART" id="SM00953">
    <property type="entry name" value="RES"/>
    <property type="match status" value="1"/>
</dbReference>
<proteinExistence type="predicted"/>
<name>A0A9X1MFT7_9MICC</name>
<evidence type="ECO:0000313" key="3">
    <source>
        <dbReference type="Proteomes" id="UP001139158"/>
    </source>
</evidence>
<organism evidence="2 3">
    <name type="scientific">Arthrobacter caoxuetaonis</name>
    <dbReference type="NCBI Taxonomy" id="2886935"/>
    <lineage>
        <taxon>Bacteria</taxon>
        <taxon>Bacillati</taxon>
        <taxon>Actinomycetota</taxon>
        <taxon>Actinomycetes</taxon>
        <taxon>Micrococcales</taxon>
        <taxon>Micrococcaceae</taxon>
        <taxon>Arthrobacter</taxon>
    </lineage>
</organism>
<feature type="domain" description="RES" evidence="1">
    <location>
        <begin position="37"/>
        <end position="177"/>
    </location>
</feature>
<dbReference type="Pfam" id="PF08808">
    <property type="entry name" value="RES"/>
    <property type="match status" value="1"/>
</dbReference>
<gene>
    <name evidence="2" type="ORF">LJ757_11745</name>
</gene>
<evidence type="ECO:0000259" key="1">
    <source>
        <dbReference type="SMART" id="SM00953"/>
    </source>
</evidence>
<accession>A0A9X1MFT7</accession>
<sequence length="206" mass="22066">MTKTPDPPDQCSLLTVPLPAGTRLFRCHGAAFRAGEANPGPRGAGRFNFFGTPAVPVLYFAQTPETALCETLLRYTPAGSPTRLPAAAYRGRIISEVAVERELTFALFHSEGLRRFGLQAKQLTDTPPANYPQTRKWAAAAHAGGLDGALWMSHQLNGNQAAVVFGDRASEQDLSTVSQLALDSPAGFSWLVDACAPMNVDVLPPF</sequence>
<dbReference type="Proteomes" id="UP001139158">
    <property type="component" value="Unassembled WGS sequence"/>
</dbReference>
<reference evidence="2" key="1">
    <citation type="submission" date="2021-10" db="EMBL/GenBank/DDBJ databases">
        <title>Novel species in genus Arthrobacter.</title>
        <authorList>
            <person name="Liu Y."/>
        </authorList>
    </citation>
    <scope>NUCLEOTIDE SEQUENCE</scope>
    <source>
        <strain evidence="2">Zg-Y453</strain>
    </source>
</reference>
<dbReference type="EMBL" id="JAJFZV010000011">
    <property type="protein sequence ID" value="MCC3298475.1"/>
    <property type="molecule type" value="Genomic_DNA"/>
</dbReference>
<dbReference type="AlphaFoldDB" id="A0A9X1MFT7"/>
<protein>
    <submittedName>
        <fullName evidence="2">RES family NAD+ phosphorylase</fullName>
    </submittedName>
</protein>
<keyword evidence="3" id="KW-1185">Reference proteome</keyword>
<dbReference type="RefSeq" id="WP_227896339.1">
    <property type="nucleotide sequence ID" value="NZ_CP099466.1"/>
</dbReference>